<gene>
    <name evidence="2" type="ORF">H9757_01700</name>
</gene>
<keyword evidence="1" id="KW-0812">Transmembrane</keyword>
<sequence>MNDALYELLVARRPKPYDLPVRILIILLIVAVIFFGMPFIGFLAVFVAVLIALAAYYLIFPRLSVEYEYTLLNHDLQIDIIYNRSKRKPRLNIDIQNAEIIAPKDSPRLNSYRAEKVHDFSSGKKNANVYSIMIPVDKKNTCIYIEPDAKMLDQMQQWMGMKMYRD</sequence>
<keyword evidence="1" id="KW-1133">Transmembrane helix</keyword>
<protein>
    <submittedName>
        <fullName evidence="2">YndM family protein</fullName>
    </submittedName>
</protein>
<accession>A0A9D2SXI5</accession>
<dbReference type="EMBL" id="DWWK01000018">
    <property type="protein sequence ID" value="HJC37771.1"/>
    <property type="molecule type" value="Genomic_DNA"/>
</dbReference>
<keyword evidence="1" id="KW-0472">Membrane</keyword>
<reference evidence="2" key="1">
    <citation type="journal article" date="2021" name="PeerJ">
        <title>Extensive microbial diversity within the chicken gut microbiome revealed by metagenomics and culture.</title>
        <authorList>
            <person name="Gilroy R."/>
            <person name="Ravi A."/>
            <person name="Getino M."/>
            <person name="Pursley I."/>
            <person name="Horton D.L."/>
            <person name="Alikhan N.F."/>
            <person name="Baker D."/>
            <person name="Gharbi K."/>
            <person name="Hall N."/>
            <person name="Watson M."/>
            <person name="Adriaenssens E.M."/>
            <person name="Foster-Nyarko E."/>
            <person name="Jarju S."/>
            <person name="Secka A."/>
            <person name="Antonio M."/>
            <person name="Oren A."/>
            <person name="Chaudhuri R.R."/>
            <person name="La Ragione R."/>
            <person name="Hildebrand F."/>
            <person name="Pallen M.J."/>
        </authorList>
    </citation>
    <scope>NUCLEOTIDE SEQUENCE</scope>
    <source>
        <strain evidence="2">ChiGjej1B1-1692</strain>
    </source>
</reference>
<evidence type="ECO:0000256" key="1">
    <source>
        <dbReference type="SAM" id="Phobius"/>
    </source>
</evidence>
<reference evidence="2" key="2">
    <citation type="submission" date="2021-04" db="EMBL/GenBank/DDBJ databases">
        <authorList>
            <person name="Gilroy R."/>
        </authorList>
    </citation>
    <scope>NUCLEOTIDE SEQUENCE</scope>
    <source>
        <strain evidence="2">ChiGjej1B1-1692</strain>
    </source>
</reference>
<evidence type="ECO:0000313" key="2">
    <source>
        <dbReference type="EMBL" id="HJC37771.1"/>
    </source>
</evidence>
<name>A0A9D2SXI5_9FIRM</name>
<feature type="transmembrane region" description="Helical" evidence="1">
    <location>
        <begin position="19"/>
        <end position="36"/>
    </location>
</feature>
<organism evidence="2 3">
    <name type="scientific">Candidatus Mediterraneibacter faecigallinarum</name>
    <dbReference type="NCBI Taxonomy" id="2838669"/>
    <lineage>
        <taxon>Bacteria</taxon>
        <taxon>Bacillati</taxon>
        <taxon>Bacillota</taxon>
        <taxon>Clostridia</taxon>
        <taxon>Lachnospirales</taxon>
        <taxon>Lachnospiraceae</taxon>
        <taxon>Mediterraneibacter</taxon>
    </lineage>
</organism>
<proteinExistence type="predicted"/>
<dbReference type="Proteomes" id="UP000823894">
    <property type="component" value="Unassembled WGS sequence"/>
</dbReference>
<dbReference type="AlphaFoldDB" id="A0A9D2SXI5"/>
<feature type="transmembrane region" description="Helical" evidence="1">
    <location>
        <begin position="42"/>
        <end position="60"/>
    </location>
</feature>
<evidence type="ECO:0000313" key="3">
    <source>
        <dbReference type="Proteomes" id="UP000823894"/>
    </source>
</evidence>
<comment type="caution">
    <text evidence="2">The sequence shown here is derived from an EMBL/GenBank/DDBJ whole genome shotgun (WGS) entry which is preliminary data.</text>
</comment>